<dbReference type="EnsemblFungi" id="EJT76256">
    <property type="protein sequence ID" value="EJT76256"/>
    <property type="gene ID" value="GGTG_06178"/>
</dbReference>
<dbReference type="RefSeq" id="XP_009222256.1">
    <property type="nucleotide sequence ID" value="XM_009223992.1"/>
</dbReference>
<reference evidence="2" key="3">
    <citation type="submission" date="2010-09" db="EMBL/GenBank/DDBJ databases">
        <title>Annotation of Gaeumannomyces graminis var. tritici R3-111a-1.</title>
        <authorList>
            <consortium name="The Broad Institute Genome Sequencing Platform"/>
            <person name="Ma L.-J."/>
            <person name="Dead R."/>
            <person name="Young S.K."/>
            <person name="Zeng Q."/>
            <person name="Gargeya S."/>
            <person name="Fitzgerald M."/>
            <person name="Haas B."/>
            <person name="Abouelleil A."/>
            <person name="Alvarado L."/>
            <person name="Arachchi H.M."/>
            <person name="Berlin A."/>
            <person name="Brown A."/>
            <person name="Chapman S.B."/>
            <person name="Chen Z."/>
            <person name="Dunbar C."/>
            <person name="Freedman E."/>
            <person name="Gearin G."/>
            <person name="Gellesch M."/>
            <person name="Goldberg J."/>
            <person name="Griggs A."/>
            <person name="Gujja S."/>
            <person name="Heiman D."/>
            <person name="Howarth C."/>
            <person name="Larson L."/>
            <person name="Lui A."/>
            <person name="MacDonald P.J.P."/>
            <person name="Mehta T."/>
            <person name="Montmayeur A."/>
            <person name="Murphy C."/>
            <person name="Neiman D."/>
            <person name="Pearson M."/>
            <person name="Priest M."/>
            <person name="Roberts A."/>
            <person name="Saif S."/>
            <person name="Shea T."/>
            <person name="Shenoy N."/>
            <person name="Sisk P."/>
            <person name="Stolte C."/>
            <person name="Sykes S."/>
            <person name="Yandava C."/>
            <person name="Wortman J."/>
            <person name="Nusbaum C."/>
            <person name="Birren B."/>
        </authorList>
    </citation>
    <scope>NUCLEOTIDE SEQUENCE</scope>
    <source>
        <strain evidence="2">R3-111a-1</strain>
    </source>
</reference>
<reference evidence="4" key="1">
    <citation type="submission" date="2010-07" db="EMBL/GenBank/DDBJ databases">
        <title>The genome sequence of Gaeumannomyces graminis var. tritici strain R3-111a-1.</title>
        <authorList>
            <consortium name="The Broad Institute Genome Sequencing Platform"/>
            <person name="Ma L.-J."/>
            <person name="Dead R."/>
            <person name="Young S."/>
            <person name="Zeng Q."/>
            <person name="Koehrsen M."/>
            <person name="Alvarado L."/>
            <person name="Berlin A."/>
            <person name="Chapman S.B."/>
            <person name="Chen Z."/>
            <person name="Freedman E."/>
            <person name="Gellesch M."/>
            <person name="Goldberg J."/>
            <person name="Griggs A."/>
            <person name="Gujja S."/>
            <person name="Heilman E.R."/>
            <person name="Heiman D."/>
            <person name="Hepburn T."/>
            <person name="Howarth C."/>
            <person name="Jen D."/>
            <person name="Larson L."/>
            <person name="Mehta T."/>
            <person name="Neiman D."/>
            <person name="Pearson M."/>
            <person name="Roberts A."/>
            <person name="Saif S."/>
            <person name="Shea T."/>
            <person name="Shenoy N."/>
            <person name="Sisk P."/>
            <person name="Stolte C."/>
            <person name="Sykes S."/>
            <person name="Walk T."/>
            <person name="White J."/>
            <person name="Yandava C."/>
            <person name="Haas B."/>
            <person name="Nusbaum C."/>
            <person name="Birren B."/>
        </authorList>
    </citation>
    <scope>NUCLEOTIDE SEQUENCE [LARGE SCALE GENOMIC DNA]</scope>
    <source>
        <strain evidence="4">R3-111a-1</strain>
    </source>
</reference>
<gene>
    <name evidence="3" type="primary">20346636</name>
    <name evidence="2" type="ORF">GGTG_06178</name>
</gene>
<dbReference type="EMBL" id="GL385397">
    <property type="protein sequence ID" value="EJT76256.1"/>
    <property type="molecule type" value="Genomic_DNA"/>
</dbReference>
<feature type="compositionally biased region" description="Basic and acidic residues" evidence="1">
    <location>
        <begin position="10"/>
        <end position="19"/>
    </location>
</feature>
<feature type="region of interest" description="Disordered" evidence="1">
    <location>
        <begin position="1"/>
        <end position="121"/>
    </location>
</feature>
<dbReference type="AlphaFoldDB" id="J3NY23"/>
<organism evidence="2">
    <name type="scientific">Gaeumannomyces tritici (strain R3-111a-1)</name>
    <name type="common">Wheat and barley take-all root rot fungus</name>
    <name type="synonym">Gaeumannomyces graminis var. tritici</name>
    <dbReference type="NCBI Taxonomy" id="644352"/>
    <lineage>
        <taxon>Eukaryota</taxon>
        <taxon>Fungi</taxon>
        <taxon>Dikarya</taxon>
        <taxon>Ascomycota</taxon>
        <taxon>Pezizomycotina</taxon>
        <taxon>Sordariomycetes</taxon>
        <taxon>Sordariomycetidae</taxon>
        <taxon>Magnaporthales</taxon>
        <taxon>Magnaporthaceae</taxon>
        <taxon>Gaeumannomyces</taxon>
    </lineage>
</organism>
<protein>
    <submittedName>
        <fullName evidence="2 3">Uncharacterized protein</fullName>
    </submittedName>
</protein>
<evidence type="ECO:0000256" key="1">
    <source>
        <dbReference type="SAM" id="MobiDB-lite"/>
    </source>
</evidence>
<reference evidence="2" key="2">
    <citation type="submission" date="2010-07" db="EMBL/GenBank/DDBJ databases">
        <authorList>
            <consortium name="The Broad Institute Genome Sequencing Platform"/>
            <consortium name="Broad Institute Genome Sequencing Center for Infectious Disease"/>
            <person name="Ma L.-J."/>
            <person name="Dead R."/>
            <person name="Young S."/>
            <person name="Zeng Q."/>
            <person name="Koehrsen M."/>
            <person name="Alvarado L."/>
            <person name="Berlin A."/>
            <person name="Chapman S.B."/>
            <person name="Chen Z."/>
            <person name="Freedman E."/>
            <person name="Gellesch M."/>
            <person name="Goldberg J."/>
            <person name="Griggs A."/>
            <person name="Gujja S."/>
            <person name="Heilman E.R."/>
            <person name="Heiman D."/>
            <person name="Hepburn T."/>
            <person name="Howarth C."/>
            <person name="Jen D."/>
            <person name="Larson L."/>
            <person name="Mehta T."/>
            <person name="Neiman D."/>
            <person name="Pearson M."/>
            <person name="Roberts A."/>
            <person name="Saif S."/>
            <person name="Shea T."/>
            <person name="Shenoy N."/>
            <person name="Sisk P."/>
            <person name="Stolte C."/>
            <person name="Sykes S."/>
            <person name="Walk T."/>
            <person name="White J."/>
            <person name="Yandava C."/>
            <person name="Haas B."/>
            <person name="Nusbaum C."/>
            <person name="Birren B."/>
        </authorList>
    </citation>
    <scope>NUCLEOTIDE SEQUENCE</scope>
    <source>
        <strain evidence="2">R3-111a-1</strain>
    </source>
</reference>
<dbReference type="HOGENOM" id="CLU_108572_0_0_1"/>
<dbReference type="Proteomes" id="UP000006039">
    <property type="component" value="Unassembled WGS sequence"/>
</dbReference>
<accession>J3NY23</accession>
<proteinExistence type="predicted"/>
<evidence type="ECO:0000313" key="3">
    <source>
        <dbReference type="EnsemblFungi" id="EJT76256"/>
    </source>
</evidence>
<feature type="compositionally biased region" description="Basic and acidic residues" evidence="1">
    <location>
        <begin position="110"/>
        <end position="121"/>
    </location>
</feature>
<evidence type="ECO:0000313" key="2">
    <source>
        <dbReference type="EMBL" id="EJT76256.1"/>
    </source>
</evidence>
<feature type="compositionally biased region" description="Polar residues" evidence="1">
    <location>
        <begin position="37"/>
        <end position="56"/>
    </location>
</feature>
<reference evidence="3" key="4">
    <citation type="journal article" date="2015" name="G3 (Bethesda)">
        <title>Genome sequences of three phytopathogenic species of the Magnaporthaceae family of fungi.</title>
        <authorList>
            <person name="Okagaki L.H."/>
            <person name="Nunes C.C."/>
            <person name="Sailsbery J."/>
            <person name="Clay B."/>
            <person name="Brown D."/>
            <person name="John T."/>
            <person name="Oh Y."/>
            <person name="Young N."/>
            <person name="Fitzgerald M."/>
            <person name="Haas B.J."/>
            <person name="Zeng Q."/>
            <person name="Young S."/>
            <person name="Adiconis X."/>
            <person name="Fan L."/>
            <person name="Levin J.Z."/>
            <person name="Mitchell T.K."/>
            <person name="Okubara P.A."/>
            <person name="Farman M.L."/>
            <person name="Kohn L.M."/>
            <person name="Birren B."/>
            <person name="Ma L.-J."/>
            <person name="Dean R.A."/>
        </authorList>
    </citation>
    <scope>NUCLEOTIDE SEQUENCE</scope>
    <source>
        <strain evidence="3">R3-111a-1</strain>
    </source>
</reference>
<dbReference type="VEuPathDB" id="FungiDB:GGTG_06178"/>
<dbReference type="GeneID" id="20346636"/>
<keyword evidence="4" id="KW-1185">Reference proteome</keyword>
<evidence type="ECO:0000313" key="4">
    <source>
        <dbReference type="Proteomes" id="UP000006039"/>
    </source>
</evidence>
<name>J3NY23_GAET3</name>
<reference evidence="3" key="5">
    <citation type="submission" date="2018-04" db="UniProtKB">
        <authorList>
            <consortium name="EnsemblFungi"/>
        </authorList>
    </citation>
    <scope>IDENTIFICATION</scope>
    <source>
        <strain evidence="3">R3-111a-1</strain>
    </source>
</reference>
<dbReference type="eggNOG" id="ENOG502RNHQ">
    <property type="taxonomic scope" value="Eukaryota"/>
</dbReference>
<sequence>MIMSSPTTSDYERMARRDSSSSTKRRPRLLRACVTEPSLTASNASRDALANPQSSRRATDLLSRVVFTGGSSPDSLYRGGSSPDSASQNPFYERMARTDELCSSPTSHSETMDDVHTRPHGSDRYFSFPRFDTWEVDGQEGKDGNLQAAG</sequence>
<dbReference type="OrthoDB" id="3437826at2759"/>